<sequence>MKEVSLYGSGGKPSWFMDLNPKGEVPVLVVDGKPIVGSEETVDFLMPGELSPEALRWRSIVNDRLKSAGKRAVFSGGSETDRNSLNAVLQDLEACLSNGPERASEFTAADASAFPFLQRVHGEFGFPSECKRLEAWYASASSRPGVRKTIKQDFWWWW</sequence>
<dbReference type="PANTHER" id="PTHR43968:SF6">
    <property type="entry name" value="GLUTATHIONE S-TRANSFERASE OMEGA"/>
    <property type="match status" value="1"/>
</dbReference>
<keyword evidence="3" id="KW-1185">Reference proteome</keyword>
<name>D7G777_ECTSI</name>
<dbReference type="CDD" id="cd00299">
    <property type="entry name" value="GST_C_family"/>
    <property type="match status" value="1"/>
</dbReference>
<dbReference type="Gene3D" id="1.20.1050.10">
    <property type="match status" value="1"/>
</dbReference>
<reference evidence="2 3" key="1">
    <citation type="journal article" date="2010" name="Nature">
        <title>The Ectocarpus genome and the independent evolution of multicellularity in brown algae.</title>
        <authorList>
            <person name="Cock J.M."/>
            <person name="Sterck L."/>
            <person name="Rouze P."/>
            <person name="Scornet D."/>
            <person name="Allen A.E."/>
            <person name="Amoutzias G."/>
            <person name="Anthouard V."/>
            <person name="Artiguenave F."/>
            <person name="Aury J.M."/>
            <person name="Badger J.H."/>
            <person name="Beszteri B."/>
            <person name="Billiau K."/>
            <person name="Bonnet E."/>
            <person name="Bothwell J.H."/>
            <person name="Bowler C."/>
            <person name="Boyen C."/>
            <person name="Brownlee C."/>
            <person name="Carrano C.J."/>
            <person name="Charrier B."/>
            <person name="Cho G.Y."/>
            <person name="Coelho S.M."/>
            <person name="Collen J."/>
            <person name="Corre E."/>
            <person name="Da Silva C."/>
            <person name="Delage L."/>
            <person name="Delaroque N."/>
            <person name="Dittami S.M."/>
            <person name="Doulbeau S."/>
            <person name="Elias M."/>
            <person name="Farnham G."/>
            <person name="Gachon C.M."/>
            <person name="Gschloessl B."/>
            <person name="Heesch S."/>
            <person name="Jabbari K."/>
            <person name="Jubin C."/>
            <person name="Kawai H."/>
            <person name="Kimura K."/>
            <person name="Kloareg B."/>
            <person name="Kupper F.C."/>
            <person name="Lang D."/>
            <person name="Le Bail A."/>
            <person name="Leblanc C."/>
            <person name="Lerouge P."/>
            <person name="Lohr M."/>
            <person name="Lopez P.J."/>
            <person name="Martens C."/>
            <person name="Maumus F."/>
            <person name="Michel G."/>
            <person name="Miranda-Saavedra D."/>
            <person name="Morales J."/>
            <person name="Moreau H."/>
            <person name="Motomura T."/>
            <person name="Nagasato C."/>
            <person name="Napoli C.A."/>
            <person name="Nelson D.R."/>
            <person name="Nyvall-Collen P."/>
            <person name="Peters A.F."/>
            <person name="Pommier C."/>
            <person name="Potin P."/>
            <person name="Poulain J."/>
            <person name="Quesneville H."/>
            <person name="Read B."/>
            <person name="Rensing S.A."/>
            <person name="Ritter A."/>
            <person name="Rousvoal S."/>
            <person name="Samanta M."/>
            <person name="Samson G."/>
            <person name="Schroeder D.C."/>
            <person name="Segurens B."/>
            <person name="Strittmatter M."/>
            <person name="Tonon T."/>
            <person name="Tregear J.W."/>
            <person name="Valentin K."/>
            <person name="von Dassow P."/>
            <person name="Yamagishi T."/>
            <person name="Van de Peer Y."/>
            <person name="Wincker P."/>
        </authorList>
    </citation>
    <scope>NUCLEOTIDE SEQUENCE [LARGE SCALE GENOMIC DNA]</scope>
    <source>
        <strain evidence="3">Ec32 / CCAP1310/4</strain>
    </source>
</reference>
<gene>
    <name evidence="2" type="ORF">Esi_0008_0241</name>
</gene>
<dbReference type="STRING" id="2880.D7G777"/>
<dbReference type="AlphaFoldDB" id="D7G777"/>
<proteinExistence type="predicted"/>
<accession>D7G777</accession>
<dbReference type="GO" id="GO:0005737">
    <property type="term" value="C:cytoplasm"/>
    <property type="evidence" value="ECO:0007669"/>
    <property type="project" value="TreeGrafter"/>
</dbReference>
<dbReference type="Pfam" id="PF13409">
    <property type="entry name" value="GST_N_2"/>
    <property type="match status" value="1"/>
</dbReference>
<dbReference type="InParanoid" id="D7G777"/>
<dbReference type="OrthoDB" id="422574at2759"/>
<dbReference type="InterPro" id="IPR050983">
    <property type="entry name" value="GST_Omega/HSP26"/>
</dbReference>
<dbReference type="PANTHER" id="PTHR43968">
    <property type="match status" value="1"/>
</dbReference>
<dbReference type="SUPFAM" id="SSF47616">
    <property type="entry name" value="GST C-terminal domain-like"/>
    <property type="match status" value="1"/>
</dbReference>
<dbReference type="Gene3D" id="3.40.30.10">
    <property type="entry name" value="Glutaredoxin"/>
    <property type="match status" value="1"/>
</dbReference>
<dbReference type="InterPro" id="IPR036249">
    <property type="entry name" value="Thioredoxin-like_sf"/>
</dbReference>
<protein>
    <recommendedName>
        <fullName evidence="1">GST N-terminal domain-containing protein</fullName>
    </recommendedName>
</protein>
<evidence type="ECO:0000313" key="2">
    <source>
        <dbReference type="EMBL" id="CBJ25770.1"/>
    </source>
</evidence>
<evidence type="ECO:0000313" key="3">
    <source>
        <dbReference type="Proteomes" id="UP000002630"/>
    </source>
</evidence>
<feature type="domain" description="GST N-terminal" evidence="1">
    <location>
        <begin position="9"/>
        <end position="45"/>
    </location>
</feature>
<dbReference type="EMBL" id="FN649727">
    <property type="protein sequence ID" value="CBJ25770.1"/>
    <property type="molecule type" value="Genomic_DNA"/>
</dbReference>
<dbReference type="SUPFAM" id="SSF52833">
    <property type="entry name" value="Thioredoxin-like"/>
    <property type="match status" value="1"/>
</dbReference>
<dbReference type="InterPro" id="IPR004045">
    <property type="entry name" value="Glutathione_S-Trfase_N"/>
</dbReference>
<dbReference type="OMA" id="WRIDNDY"/>
<dbReference type="EMBL" id="FN649035">
    <property type="protein sequence ID" value="CBJ25770.1"/>
    <property type="molecule type" value="Genomic_DNA"/>
</dbReference>
<evidence type="ECO:0000259" key="1">
    <source>
        <dbReference type="Pfam" id="PF13409"/>
    </source>
</evidence>
<dbReference type="Proteomes" id="UP000002630">
    <property type="component" value="Linkage Group LG02"/>
</dbReference>
<dbReference type="InterPro" id="IPR036282">
    <property type="entry name" value="Glutathione-S-Trfase_C_sf"/>
</dbReference>
<organism evidence="2 3">
    <name type="scientific">Ectocarpus siliculosus</name>
    <name type="common">Brown alga</name>
    <name type="synonym">Conferva siliculosa</name>
    <dbReference type="NCBI Taxonomy" id="2880"/>
    <lineage>
        <taxon>Eukaryota</taxon>
        <taxon>Sar</taxon>
        <taxon>Stramenopiles</taxon>
        <taxon>Ochrophyta</taxon>
        <taxon>PX clade</taxon>
        <taxon>Phaeophyceae</taxon>
        <taxon>Ectocarpales</taxon>
        <taxon>Ectocarpaceae</taxon>
        <taxon>Ectocarpus</taxon>
    </lineage>
</organism>